<comment type="caution">
    <text evidence="2">The sequence shown here is derived from an EMBL/GenBank/DDBJ whole genome shotgun (WGS) entry which is preliminary data.</text>
</comment>
<name>A0A9P0QDN2_ACAOB</name>
<proteinExistence type="predicted"/>
<accession>A0A9P0QDN2</accession>
<evidence type="ECO:0000256" key="1">
    <source>
        <dbReference type="SAM" id="MobiDB-lite"/>
    </source>
</evidence>
<gene>
    <name evidence="2" type="ORF">ACAOBT_LOCUS36193</name>
</gene>
<protein>
    <submittedName>
        <fullName evidence="2">Uncharacterized protein</fullName>
    </submittedName>
</protein>
<sequence>MIALCGCEHCRGKVMLKKQILKEMVNDIQVIRMVVNKIEGDLKIVMVKKNPKRDPTQYSNHQHDRRRLENCRF</sequence>
<evidence type="ECO:0000313" key="3">
    <source>
        <dbReference type="Proteomes" id="UP001152888"/>
    </source>
</evidence>
<dbReference type="AlphaFoldDB" id="A0A9P0QDN2"/>
<keyword evidence="3" id="KW-1185">Reference proteome</keyword>
<dbReference type="EMBL" id="CAKOFQ010009418">
    <property type="protein sequence ID" value="CAH2017721.1"/>
    <property type="molecule type" value="Genomic_DNA"/>
</dbReference>
<feature type="region of interest" description="Disordered" evidence="1">
    <location>
        <begin position="51"/>
        <end position="73"/>
    </location>
</feature>
<reference evidence="2" key="1">
    <citation type="submission" date="2022-03" db="EMBL/GenBank/DDBJ databases">
        <authorList>
            <person name="Sayadi A."/>
        </authorList>
    </citation>
    <scope>NUCLEOTIDE SEQUENCE</scope>
</reference>
<organism evidence="2 3">
    <name type="scientific">Acanthoscelides obtectus</name>
    <name type="common">Bean weevil</name>
    <name type="synonym">Bruchus obtectus</name>
    <dbReference type="NCBI Taxonomy" id="200917"/>
    <lineage>
        <taxon>Eukaryota</taxon>
        <taxon>Metazoa</taxon>
        <taxon>Ecdysozoa</taxon>
        <taxon>Arthropoda</taxon>
        <taxon>Hexapoda</taxon>
        <taxon>Insecta</taxon>
        <taxon>Pterygota</taxon>
        <taxon>Neoptera</taxon>
        <taxon>Endopterygota</taxon>
        <taxon>Coleoptera</taxon>
        <taxon>Polyphaga</taxon>
        <taxon>Cucujiformia</taxon>
        <taxon>Chrysomeloidea</taxon>
        <taxon>Chrysomelidae</taxon>
        <taxon>Bruchinae</taxon>
        <taxon>Bruchini</taxon>
        <taxon>Acanthoscelides</taxon>
    </lineage>
</organism>
<evidence type="ECO:0000313" key="2">
    <source>
        <dbReference type="EMBL" id="CAH2017721.1"/>
    </source>
</evidence>
<dbReference type="Proteomes" id="UP001152888">
    <property type="component" value="Unassembled WGS sequence"/>
</dbReference>